<organism evidence="1">
    <name type="scientific">Anguilla anguilla</name>
    <name type="common">European freshwater eel</name>
    <name type="synonym">Muraena anguilla</name>
    <dbReference type="NCBI Taxonomy" id="7936"/>
    <lineage>
        <taxon>Eukaryota</taxon>
        <taxon>Metazoa</taxon>
        <taxon>Chordata</taxon>
        <taxon>Craniata</taxon>
        <taxon>Vertebrata</taxon>
        <taxon>Euteleostomi</taxon>
        <taxon>Actinopterygii</taxon>
        <taxon>Neopterygii</taxon>
        <taxon>Teleostei</taxon>
        <taxon>Anguilliformes</taxon>
        <taxon>Anguillidae</taxon>
        <taxon>Anguilla</taxon>
    </lineage>
</organism>
<accession>A0A0E9V979</accession>
<proteinExistence type="predicted"/>
<sequence>MGICRYNHIKTA</sequence>
<name>A0A0E9V979_ANGAN</name>
<dbReference type="EMBL" id="GBXM01033903">
    <property type="protein sequence ID" value="JAH74674.1"/>
    <property type="molecule type" value="Transcribed_RNA"/>
</dbReference>
<protein>
    <submittedName>
        <fullName evidence="1">Uncharacterized protein</fullName>
    </submittedName>
</protein>
<reference evidence="1" key="1">
    <citation type="submission" date="2014-11" db="EMBL/GenBank/DDBJ databases">
        <authorList>
            <person name="Amaro Gonzalez C."/>
        </authorList>
    </citation>
    <scope>NUCLEOTIDE SEQUENCE</scope>
</reference>
<evidence type="ECO:0000313" key="1">
    <source>
        <dbReference type="EMBL" id="JAH74674.1"/>
    </source>
</evidence>
<reference evidence="1" key="2">
    <citation type="journal article" date="2015" name="Fish Shellfish Immunol.">
        <title>Early steps in the European eel (Anguilla anguilla)-Vibrio vulnificus interaction in the gills: Role of the RtxA13 toxin.</title>
        <authorList>
            <person name="Callol A."/>
            <person name="Pajuelo D."/>
            <person name="Ebbesson L."/>
            <person name="Teles M."/>
            <person name="MacKenzie S."/>
            <person name="Amaro C."/>
        </authorList>
    </citation>
    <scope>NUCLEOTIDE SEQUENCE</scope>
</reference>